<protein>
    <submittedName>
        <fullName evidence="1">Uncharacterized protein</fullName>
    </submittedName>
</protein>
<reference evidence="1 2" key="1">
    <citation type="submission" date="2014-12" db="EMBL/GenBank/DDBJ databases">
        <title>Draft genome sequence of Cohnella kolymensis strain B-2846.</title>
        <authorList>
            <person name="Karlyshev A.V."/>
            <person name="Kudryashova E.B."/>
        </authorList>
    </citation>
    <scope>NUCLEOTIDE SEQUENCE [LARGE SCALE GENOMIC DNA]</scope>
    <source>
        <strain evidence="1 2">VKM B-2846</strain>
    </source>
</reference>
<name>A0ABR5A847_9BACL</name>
<evidence type="ECO:0000313" key="1">
    <source>
        <dbReference type="EMBL" id="KIL37189.1"/>
    </source>
</evidence>
<dbReference type="EMBL" id="JXAL01000001">
    <property type="protein sequence ID" value="KIL37189.1"/>
    <property type="molecule type" value="Genomic_DNA"/>
</dbReference>
<organism evidence="1 2">
    <name type="scientific">Cohnella kolymensis</name>
    <dbReference type="NCBI Taxonomy" id="1590652"/>
    <lineage>
        <taxon>Bacteria</taxon>
        <taxon>Bacillati</taxon>
        <taxon>Bacillota</taxon>
        <taxon>Bacilli</taxon>
        <taxon>Bacillales</taxon>
        <taxon>Paenibacillaceae</taxon>
        <taxon>Cohnella</taxon>
    </lineage>
</organism>
<proteinExistence type="predicted"/>
<comment type="caution">
    <text evidence="1">The sequence shown here is derived from an EMBL/GenBank/DDBJ whole genome shotgun (WGS) entry which is preliminary data.</text>
</comment>
<sequence length="188" mass="22087">MFEQEFEKFLDQQRRSASGARLERLHKDLTGEKQMLEVVIWPVLKSFDGITMEQEMVSTTGVKIYVDAVYEPVRIAFESNGFVPHAEMITRDRFTFEQMRIRTIAMQGYKYIPFSRDEQEKRAEAARRAFYELLGRFSTSPGLAFEELSVLEREVIRYGLRLNRPIKLEDVRYCLQCGRHALELSFAI</sequence>
<accession>A0ABR5A847</accession>
<gene>
    <name evidence="1" type="ORF">SD71_00125</name>
</gene>
<keyword evidence="2" id="KW-1185">Reference proteome</keyword>
<dbReference type="Proteomes" id="UP000054526">
    <property type="component" value="Unassembled WGS sequence"/>
</dbReference>
<evidence type="ECO:0000313" key="2">
    <source>
        <dbReference type="Proteomes" id="UP000054526"/>
    </source>
</evidence>